<reference evidence="1 2" key="1">
    <citation type="journal article" date="2018" name="Front. Plant Sci.">
        <title>Red Clover (Trifolium pratense) and Zigzag Clover (T. medium) - A Picture of Genomic Similarities and Differences.</title>
        <authorList>
            <person name="Dluhosova J."/>
            <person name="Istvanek J."/>
            <person name="Nedelnik J."/>
            <person name="Repkova J."/>
        </authorList>
    </citation>
    <scope>NUCLEOTIDE SEQUENCE [LARGE SCALE GENOMIC DNA]</scope>
    <source>
        <strain evidence="2">cv. 10/8</strain>
        <tissue evidence="1">Leaf</tissue>
    </source>
</reference>
<protein>
    <submittedName>
        <fullName evidence="1">C2 and GRAM domain-containing protein</fullName>
    </submittedName>
</protein>
<evidence type="ECO:0000313" key="1">
    <source>
        <dbReference type="EMBL" id="MCI73983.1"/>
    </source>
</evidence>
<keyword evidence="2" id="KW-1185">Reference proteome</keyword>
<comment type="caution">
    <text evidence="1">The sequence shown here is derived from an EMBL/GenBank/DDBJ whole genome shotgun (WGS) entry which is preliminary data.</text>
</comment>
<proteinExistence type="predicted"/>
<dbReference type="AlphaFoldDB" id="A0A392UK20"/>
<name>A0A392UK20_9FABA</name>
<organism evidence="1 2">
    <name type="scientific">Trifolium medium</name>
    <dbReference type="NCBI Taxonomy" id="97028"/>
    <lineage>
        <taxon>Eukaryota</taxon>
        <taxon>Viridiplantae</taxon>
        <taxon>Streptophyta</taxon>
        <taxon>Embryophyta</taxon>
        <taxon>Tracheophyta</taxon>
        <taxon>Spermatophyta</taxon>
        <taxon>Magnoliopsida</taxon>
        <taxon>eudicotyledons</taxon>
        <taxon>Gunneridae</taxon>
        <taxon>Pentapetalae</taxon>
        <taxon>rosids</taxon>
        <taxon>fabids</taxon>
        <taxon>Fabales</taxon>
        <taxon>Fabaceae</taxon>
        <taxon>Papilionoideae</taxon>
        <taxon>50 kb inversion clade</taxon>
        <taxon>NPAAA clade</taxon>
        <taxon>Hologalegina</taxon>
        <taxon>IRL clade</taxon>
        <taxon>Trifolieae</taxon>
        <taxon>Trifolium</taxon>
    </lineage>
</organism>
<feature type="non-terminal residue" evidence="1">
    <location>
        <position position="24"/>
    </location>
</feature>
<evidence type="ECO:0000313" key="2">
    <source>
        <dbReference type="Proteomes" id="UP000265520"/>
    </source>
</evidence>
<sequence>MVPGSRNPMWGEEFNFSVDELPVQ</sequence>
<accession>A0A392UK20</accession>
<dbReference type="EMBL" id="LXQA010850743">
    <property type="protein sequence ID" value="MCI73983.1"/>
    <property type="molecule type" value="Genomic_DNA"/>
</dbReference>
<dbReference type="Proteomes" id="UP000265520">
    <property type="component" value="Unassembled WGS sequence"/>
</dbReference>